<dbReference type="AlphaFoldDB" id="A0A0R3Q2S0"/>
<sequence length="40" mass="4790">MAGQKFLCTGVLFRSHKGKDFVRQHWAQRHRMLRNQMMGT</sequence>
<dbReference type="EMBL" id="UYYA01005937">
    <property type="protein sequence ID" value="VDM64954.1"/>
    <property type="molecule type" value="Genomic_DNA"/>
</dbReference>
<organism evidence="3">
    <name type="scientific">Angiostrongylus costaricensis</name>
    <name type="common">Nematode worm</name>
    <dbReference type="NCBI Taxonomy" id="334426"/>
    <lineage>
        <taxon>Eukaryota</taxon>
        <taxon>Metazoa</taxon>
        <taxon>Ecdysozoa</taxon>
        <taxon>Nematoda</taxon>
        <taxon>Chromadorea</taxon>
        <taxon>Rhabditida</taxon>
        <taxon>Rhabditina</taxon>
        <taxon>Rhabditomorpha</taxon>
        <taxon>Strongyloidea</taxon>
        <taxon>Metastrongylidae</taxon>
        <taxon>Angiostrongylus</taxon>
    </lineage>
</organism>
<reference evidence="3" key="1">
    <citation type="submission" date="2017-02" db="UniProtKB">
        <authorList>
            <consortium name="WormBaseParasite"/>
        </authorList>
    </citation>
    <scope>IDENTIFICATION</scope>
</reference>
<name>A0A0R3Q2S0_ANGCS</name>
<keyword evidence="2" id="KW-1185">Reference proteome</keyword>
<gene>
    <name evidence="1" type="ORF">ACOC_LOCUS13369</name>
</gene>
<reference evidence="1 2" key="2">
    <citation type="submission" date="2018-11" db="EMBL/GenBank/DDBJ databases">
        <authorList>
            <consortium name="Pathogen Informatics"/>
        </authorList>
    </citation>
    <scope>NUCLEOTIDE SEQUENCE [LARGE SCALE GENOMIC DNA]</scope>
    <source>
        <strain evidence="1 2">Costa Rica</strain>
    </source>
</reference>
<dbReference type="Proteomes" id="UP000267027">
    <property type="component" value="Unassembled WGS sequence"/>
</dbReference>
<accession>A0A0R3Q2S0</accession>
<evidence type="ECO:0000313" key="2">
    <source>
        <dbReference type="Proteomes" id="UP000267027"/>
    </source>
</evidence>
<protein>
    <submittedName>
        <fullName evidence="3">PH domain-containing protein</fullName>
    </submittedName>
</protein>
<evidence type="ECO:0000313" key="1">
    <source>
        <dbReference type="EMBL" id="VDM64954.1"/>
    </source>
</evidence>
<evidence type="ECO:0000313" key="3">
    <source>
        <dbReference type="WBParaSite" id="ACOC_0001336801-mRNA-1"/>
    </source>
</evidence>
<proteinExistence type="predicted"/>
<dbReference type="WBParaSite" id="ACOC_0001336801-mRNA-1">
    <property type="protein sequence ID" value="ACOC_0001336801-mRNA-1"/>
    <property type="gene ID" value="ACOC_0001336801"/>
</dbReference>